<evidence type="ECO:0000256" key="2">
    <source>
        <dbReference type="ARBA" id="ARBA00016067"/>
    </source>
</evidence>
<dbReference type="Gene3D" id="3.30.40.100">
    <property type="match status" value="1"/>
</dbReference>
<name>A0A2Z7CYT9_9LAMI</name>
<dbReference type="SUPFAM" id="SSF50978">
    <property type="entry name" value="WD40 repeat-like"/>
    <property type="match status" value="1"/>
</dbReference>
<protein>
    <recommendedName>
        <fullName evidence="2">Anaphase-promoting complex subunit 4</fullName>
    </recommendedName>
</protein>
<evidence type="ECO:0000256" key="9">
    <source>
        <dbReference type="ARBA" id="ARBA00023015"/>
    </source>
</evidence>
<evidence type="ECO:0000256" key="13">
    <source>
        <dbReference type="ARBA" id="ARBA00023306"/>
    </source>
</evidence>
<dbReference type="Pfam" id="PF12894">
    <property type="entry name" value="ANAPC4_WD40"/>
    <property type="match status" value="1"/>
</dbReference>
<keyword evidence="18" id="KW-1185">Reference proteome</keyword>
<evidence type="ECO:0000256" key="14">
    <source>
        <dbReference type="SAM" id="MobiDB-lite"/>
    </source>
</evidence>
<dbReference type="InterPro" id="IPR015300">
    <property type="entry name" value="DNA-bd_pseudobarrel_sf"/>
</dbReference>
<dbReference type="InterPro" id="IPR011124">
    <property type="entry name" value="Znf_CW"/>
</dbReference>
<keyword evidence="7" id="KW-0833">Ubl conjugation pathway</keyword>
<evidence type="ECO:0000256" key="8">
    <source>
        <dbReference type="ARBA" id="ARBA00022833"/>
    </source>
</evidence>
<dbReference type="GO" id="GO:0051301">
    <property type="term" value="P:cell division"/>
    <property type="evidence" value="ECO:0007669"/>
    <property type="project" value="UniProtKB-KW"/>
</dbReference>
<keyword evidence="5" id="KW-0863">Zinc-finger</keyword>
<dbReference type="InterPro" id="IPR003340">
    <property type="entry name" value="B3_DNA-bd"/>
</dbReference>
<dbReference type="Pfam" id="PF02362">
    <property type="entry name" value="B3"/>
    <property type="match status" value="1"/>
</dbReference>
<feature type="region of interest" description="Disordered" evidence="14">
    <location>
        <begin position="1387"/>
        <end position="1408"/>
    </location>
</feature>
<dbReference type="InterPro" id="IPR015943">
    <property type="entry name" value="WD40/YVTN_repeat-like_dom_sf"/>
</dbReference>
<evidence type="ECO:0000256" key="4">
    <source>
        <dbReference type="ARBA" id="ARBA00022723"/>
    </source>
</evidence>
<keyword evidence="9" id="KW-0805">Transcription regulation</keyword>
<keyword evidence="11" id="KW-0804">Transcription</keyword>
<evidence type="ECO:0000313" key="17">
    <source>
        <dbReference type="EMBL" id="KZV51983.1"/>
    </source>
</evidence>
<dbReference type="Gene3D" id="2.130.10.10">
    <property type="entry name" value="YVTN repeat-like/Quinoprotein amine dehydrogenase"/>
    <property type="match status" value="1"/>
</dbReference>
<keyword evidence="12" id="KW-0539">Nucleus</keyword>
<dbReference type="OrthoDB" id="2110451at2759"/>
<feature type="domain" description="TF-B3" evidence="15">
    <location>
        <begin position="1041"/>
        <end position="1142"/>
    </location>
</feature>
<sequence>MKSVGSHGAVPFQLQFDKPIASQIKIAEWNPEKDLLALVTEDSKLLLHRFNWQRLWITSTGKCITSICWRPDGKAIAVGLEDGAVSLHDVENGKLLRSMKFHSASIVCLSWEEDREKVAVQNLALSVMWDMSWYGVDLVYCLMNQDGNHNFRYEDRTTRFFPHAPRSPCIPGLVPGDSGSMDEHDDSFQELFDSSHQQFSILCSGDKDGNICFSIFGIFRVGRINIHNLAFDSPVVGNNMKYQLLNASICKVALANDLSHIIILCSGALTGTDIEARDTQKSQKELPGFHCLVLDSAIFSERKNELHQVAQQASNVEHLIEVIRTSLSVMTKQWSDAMRTYHEKFNGLSSLIIDNGLDSTPQEEFLSLLGGARTSPAVHQFLVNTLGEMGLKRVAKLVSGAGKEVQTVVLDHLQPAADIVGFRIGELRGLSKWRARYQGIGLDENLIDNAMEKAGMFLVQVQRFIRVLSSVVQQFSNFFSWLLKSVKILMSEPSDQLLPFNSELIIIFLRFLYDRDPVGQLLEFDHNIEVDLERQLRVRELAIFGGFSDSEFLKRTLASEFQQMEYCFKEALEMPLATVSKRILCKDVLPLFPLESPTSYKSCIPASVSYFQEISHLVMNRRNVHTSLTDYMSFIIPDGTFPNITNCIGICRGIMHDLDILKDNHTPLEAALLRAPDGYGCADISLYREAQLVLLLNEVTSTSESSGNACMMIIQAASLPFVRISRFSSPRSWNFHELQSYSRTVIDLQLENEKVREIPHSVMAPLAVSASRGVACVFAAKKRALVYILEEDEDELTDTDSAYEEGKFCDAFHSSTSGWRCCESCGKTPNPAWPPPSQVGPSQLEKTEDFSWNTSSSFVGSGPVPWRIAPSLFKESNIQSDAHTKIPFEIDVSGGIDLFGTSERLLAGSPEKKQEFSDERCFNGKFRVGPFDALQNGHAALNPKDQPLPSINIQSTILPKNDSSNFSVITASSSKTELDDTSQLSANFSTSQTLSVPVGKQVGTHYRMDGETQVRNGKVLGDSRGRNQLLPRSKSVITPLFEKTLSASDAGRIGRLVLPKKCAEAYFPPIAQPEGVPLEVLDVKGKEWVFQFRFWPNNNSRMYVLEGITPCIQSLKLQAGDVVTFSRLEPGGKLVMGGRKSSSVPSSDQGDGAVIKGSNSLIPESCQAKNKCVEGIPVIGYMKGKSPSFFQPISHVSKADIGSISSEIHETKPPYNSKGNGSILFSKCKRPRTENDIALNLSMDEAQGLIRPAAKIVASVFVVEGCEIEEFEDTAPVIGRPTIPATDAFGKQMQWVQCEDCFKWRKVPQDALLPSEWICSENVWDLDRSRCSDAEELAVGKLQVILPAIKKDSSKRREITTKDAEMFATQERHDTRVNLAIQADDEGISASADSRSNHPSEKSPKHKQSCDCAICSSLKHRFRTLMDKYVKQQLEEVGESISQKLNQQQLPEQVHNVETQAVPDTGNITSTWGEERKIVCLDYHNMQKSSSSPLKGQIDLNIQPEREEDVSPVSESGTGKQLHPHATEKLFMQQMPSGSGIGNLASTRILQDGIGANLLSCLTVDGGIQEN</sequence>
<reference evidence="17 18" key="1">
    <citation type="journal article" date="2015" name="Proc. Natl. Acad. Sci. U.S.A.">
        <title>The resurrection genome of Boea hygrometrica: A blueprint for survival of dehydration.</title>
        <authorList>
            <person name="Xiao L."/>
            <person name="Yang G."/>
            <person name="Zhang L."/>
            <person name="Yang X."/>
            <person name="Zhao S."/>
            <person name="Ji Z."/>
            <person name="Zhou Q."/>
            <person name="Hu M."/>
            <person name="Wang Y."/>
            <person name="Chen M."/>
            <person name="Xu Y."/>
            <person name="Jin H."/>
            <person name="Xiao X."/>
            <person name="Hu G."/>
            <person name="Bao F."/>
            <person name="Hu Y."/>
            <person name="Wan P."/>
            <person name="Li L."/>
            <person name="Deng X."/>
            <person name="Kuang T."/>
            <person name="Xiang C."/>
            <person name="Zhu J.K."/>
            <person name="Oliver M.J."/>
            <person name="He Y."/>
        </authorList>
    </citation>
    <scope>NUCLEOTIDE SEQUENCE [LARGE SCALE GENOMIC DNA]</scope>
    <source>
        <strain evidence="18">cv. XS01</strain>
    </source>
</reference>
<dbReference type="SUPFAM" id="SSF101936">
    <property type="entry name" value="DNA-binding pseudobarrel domain"/>
    <property type="match status" value="1"/>
</dbReference>
<evidence type="ECO:0000259" key="16">
    <source>
        <dbReference type="PROSITE" id="PS51050"/>
    </source>
</evidence>
<keyword evidence="8" id="KW-0862">Zinc</keyword>
<dbReference type="GO" id="GO:0003677">
    <property type="term" value="F:DNA binding"/>
    <property type="evidence" value="ECO:0007669"/>
    <property type="project" value="UniProtKB-KW"/>
</dbReference>
<dbReference type="PANTHER" id="PTHR13260">
    <property type="entry name" value="ANAPHASE PROMOTING COMPLEX SUBUNIT 4 APC4"/>
    <property type="match status" value="1"/>
</dbReference>
<keyword evidence="3" id="KW-0132">Cell division</keyword>
<dbReference type="PANTHER" id="PTHR13260:SF0">
    <property type="entry name" value="ANAPHASE-PROMOTING COMPLEX SUBUNIT 4"/>
    <property type="match status" value="1"/>
</dbReference>
<evidence type="ECO:0000256" key="5">
    <source>
        <dbReference type="ARBA" id="ARBA00022771"/>
    </source>
</evidence>
<dbReference type="InterPro" id="IPR024977">
    <property type="entry name" value="Apc4-like_WD40_dom"/>
</dbReference>
<dbReference type="InterPro" id="IPR024790">
    <property type="entry name" value="APC4_long_dom"/>
</dbReference>
<proteinExistence type="predicted"/>
<evidence type="ECO:0000313" key="18">
    <source>
        <dbReference type="Proteomes" id="UP000250235"/>
    </source>
</evidence>
<dbReference type="GO" id="GO:0008270">
    <property type="term" value="F:zinc ion binding"/>
    <property type="evidence" value="ECO:0007669"/>
    <property type="project" value="UniProtKB-KW"/>
</dbReference>
<keyword evidence="6" id="KW-0498">Mitosis</keyword>
<evidence type="ECO:0000256" key="12">
    <source>
        <dbReference type="ARBA" id="ARBA00023242"/>
    </source>
</evidence>
<dbReference type="GO" id="GO:0034399">
    <property type="term" value="C:nuclear periphery"/>
    <property type="evidence" value="ECO:0007669"/>
    <property type="project" value="TreeGrafter"/>
</dbReference>
<gene>
    <name evidence="17" type="ORF">F511_08593</name>
</gene>
<dbReference type="InterPro" id="IPR024789">
    <property type="entry name" value="APC4"/>
</dbReference>
<feature type="domain" description="CW-type" evidence="16">
    <location>
        <begin position="1289"/>
        <end position="1339"/>
    </location>
</feature>
<dbReference type="Pfam" id="PF12896">
    <property type="entry name" value="ANAPC4"/>
    <property type="match status" value="1"/>
</dbReference>
<keyword evidence="4" id="KW-0479">Metal-binding</keyword>
<evidence type="ECO:0000256" key="10">
    <source>
        <dbReference type="ARBA" id="ARBA00023125"/>
    </source>
</evidence>
<evidence type="ECO:0000256" key="7">
    <source>
        <dbReference type="ARBA" id="ARBA00022786"/>
    </source>
</evidence>
<dbReference type="InterPro" id="IPR036322">
    <property type="entry name" value="WD40_repeat_dom_sf"/>
</dbReference>
<dbReference type="Pfam" id="PF07496">
    <property type="entry name" value="zf-CW"/>
    <property type="match status" value="1"/>
</dbReference>
<dbReference type="GO" id="GO:0031145">
    <property type="term" value="P:anaphase-promoting complex-dependent catabolic process"/>
    <property type="evidence" value="ECO:0007669"/>
    <property type="project" value="InterPro"/>
</dbReference>
<dbReference type="GO" id="GO:0005680">
    <property type="term" value="C:anaphase-promoting complex"/>
    <property type="evidence" value="ECO:0007669"/>
    <property type="project" value="InterPro"/>
</dbReference>
<evidence type="ECO:0000256" key="3">
    <source>
        <dbReference type="ARBA" id="ARBA00022618"/>
    </source>
</evidence>
<dbReference type="PROSITE" id="PS51050">
    <property type="entry name" value="ZF_CW"/>
    <property type="match status" value="1"/>
</dbReference>
<keyword evidence="10" id="KW-0238">DNA-binding</keyword>
<dbReference type="SMART" id="SM01019">
    <property type="entry name" value="B3"/>
    <property type="match status" value="1"/>
</dbReference>
<dbReference type="Proteomes" id="UP000250235">
    <property type="component" value="Unassembled WGS sequence"/>
</dbReference>
<organism evidence="17 18">
    <name type="scientific">Dorcoceras hygrometricum</name>
    <dbReference type="NCBI Taxonomy" id="472368"/>
    <lineage>
        <taxon>Eukaryota</taxon>
        <taxon>Viridiplantae</taxon>
        <taxon>Streptophyta</taxon>
        <taxon>Embryophyta</taxon>
        <taxon>Tracheophyta</taxon>
        <taxon>Spermatophyta</taxon>
        <taxon>Magnoliopsida</taxon>
        <taxon>eudicotyledons</taxon>
        <taxon>Gunneridae</taxon>
        <taxon>Pentapetalae</taxon>
        <taxon>asterids</taxon>
        <taxon>lamiids</taxon>
        <taxon>Lamiales</taxon>
        <taxon>Gesneriaceae</taxon>
        <taxon>Didymocarpoideae</taxon>
        <taxon>Trichosporeae</taxon>
        <taxon>Loxocarpinae</taxon>
        <taxon>Dorcoceras</taxon>
    </lineage>
</organism>
<dbReference type="GO" id="GO:0070979">
    <property type="term" value="P:protein K11-linked ubiquitination"/>
    <property type="evidence" value="ECO:0007669"/>
    <property type="project" value="TreeGrafter"/>
</dbReference>
<keyword evidence="13" id="KW-0131">Cell cycle</keyword>
<dbReference type="CDD" id="cd10017">
    <property type="entry name" value="B3_DNA"/>
    <property type="match status" value="1"/>
</dbReference>
<evidence type="ECO:0000259" key="15">
    <source>
        <dbReference type="PROSITE" id="PS50863"/>
    </source>
</evidence>
<evidence type="ECO:0000256" key="6">
    <source>
        <dbReference type="ARBA" id="ARBA00022776"/>
    </source>
</evidence>
<dbReference type="EMBL" id="KQ991552">
    <property type="protein sequence ID" value="KZV51983.1"/>
    <property type="molecule type" value="Genomic_DNA"/>
</dbReference>
<accession>A0A2Z7CYT9</accession>
<comment type="subcellular location">
    <subcellularLocation>
        <location evidence="1">Nucleus</location>
    </subcellularLocation>
</comment>
<evidence type="ECO:0000256" key="11">
    <source>
        <dbReference type="ARBA" id="ARBA00023163"/>
    </source>
</evidence>
<dbReference type="Gene3D" id="2.40.330.10">
    <property type="entry name" value="DNA-binding pseudobarrel domain"/>
    <property type="match status" value="1"/>
</dbReference>
<evidence type="ECO:0000256" key="1">
    <source>
        <dbReference type="ARBA" id="ARBA00004123"/>
    </source>
</evidence>
<dbReference type="PROSITE" id="PS50863">
    <property type="entry name" value="B3"/>
    <property type="match status" value="1"/>
</dbReference>